<dbReference type="Pfam" id="PF08241">
    <property type="entry name" value="Methyltransf_11"/>
    <property type="match status" value="1"/>
</dbReference>
<gene>
    <name evidence="2" type="ORF">GCM10010468_11000</name>
</gene>
<dbReference type="EMBL" id="BAAAUV010000002">
    <property type="protein sequence ID" value="GAA3198961.1"/>
    <property type="molecule type" value="Genomic_DNA"/>
</dbReference>
<dbReference type="Proteomes" id="UP001501237">
    <property type="component" value="Unassembled WGS sequence"/>
</dbReference>
<name>A0ABP6Q1J1_9ACTN</name>
<dbReference type="Gene3D" id="3.40.50.150">
    <property type="entry name" value="Vaccinia Virus protein VP39"/>
    <property type="match status" value="1"/>
</dbReference>
<comment type="caution">
    <text evidence="2">The sequence shown here is derived from an EMBL/GenBank/DDBJ whole genome shotgun (WGS) entry which is preliminary data.</text>
</comment>
<sequence length="162" mass="16996">MTVTHEETFAATVQDFVRFTEPELDLEDICLEVYAGSAEVSRAIARRVRHASAVDTRAEVLLEGKRAADRDALTNVTFLVGPAERLPHLDRTFTLLLCRDALGSAADPAAVVGELVRVSRPGAGIVLADAGLGVAALVALLEAAGADVKRTNDAGYVCAAAP</sequence>
<accession>A0ABP6Q1J1</accession>
<dbReference type="CDD" id="cd02440">
    <property type="entry name" value="AdoMet_MTases"/>
    <property type="match status" value="1"/>
</dbReference>
<feature type="domain" description="Methyltransferase type 11" evidence="1">
    <location>
        <begin position="32"/>
        <end position="125"/>
    </location>
</feature>
<evidence type="ECO:0000313" key="2">
    <source>
        <dbReference type="EMBL" id="GAA3198961.1"/>
    </source>
</evidence>
<dbReference type="InterPro" id="IPR029063">
    <property type="entry name" value="SAM-dependent_MTases_sf"/>
</dbReference>
<evidence type="ECO:0000259" key="1">
    <source>
        <dbReference type="Pfam" id="PF08241"/>
    </source>
</evidence>
<protein>
    <recommendedName>
        <fullName evidence="1">Methyltransferase type 11 domain-containing protein</fullName>
    </recommendedName>
</protein>
<dbReference type="RefSeq" id="WP_344822822.1">
    <property type="nucleotide sequence ID" value="NZ_BAAAUV010000002.1"/>
</dbReference>
<keyword evidence="3" id="KW-1185">Reference proteome</keyword>
<dbReference type="SUPFAM" id="SSF53335">
    <property type="entry name" value="S-adenosyl-L-methionine-dependent methyltransferases"/>
    <property type="match status" value="1"/>
</dbReference>
<proteinExistence type="predicted"/>
<reference evidence="3" key="1">
    <citation type="journal article" date="2019" name="Int. J. Syst. Evol. Microbiol.">
        <title>The Global Catalogue of Microorganisms (GCM) 10K type strain sequencing project: providing services to taxonomists for standard genome sequencing and annotation.</title>
        <authorList>
            <consortium name="The Broad Institute Genomics Platform"/>
            <consortium name="The Broad Institute Genome Sequencing Center for Infectious Disease"/>
            <person name="Wu L."/>
            <person name="Ma J."/>
        </authorList>
    </citation>
    <scope>NUCLEOTIDE SEQUENCE [LARGE SCALE GENOMIC DNA]</scope>
    <source>
        <strain evidence="3">JCM 9377</strain>
    </source>
</reference>
<evidence type="ECO:0000313" key="3">
    <source>
        <dbReference type="Proteomes" id="UP001501237"/>
    </source>
</evidence>
<organism evidence="2 3">
    <name type="scientific">Actinocorallia longicatena</name>
    <dbReference type="NCBI Taxonomy" id="111803"/>
    <lineage>
        <taxon>Bacteria</taxon>
        <taxon>Bacillati</taxon>
        <taxon>Actinomycetota</taxon>
        <taxon>Actinomycetes</taxon>
        <taxon>Streptosporangiales</taxon>
        <taxon>Thermomonosporaceae</taxon>
        <taxon>Actinocorallia</taxon>
    </lineage>
</organism>
<dbReference type="InterPro" id="IPR013216">
    <property type="entry name" value="Methyltransf_11"/>
</dbReference>